<dbReference type="InterPro" id="IPR010721">
    <property type="entry name" value="UstE-like"/>
</dbReference>
<evidence type="ECO:0000313" key="3">
    <source>
        <dbReference type="Proteomes" id="UP000480266"/>
    </source>
</evidence>
<reference evidence="2" key="1">
    <citation type="submission" date="2020-02" db="EMBL/GenBank/DDBJ databases">
        <title>Draft genome sequence of Candidatus Afipia apatlaquensis IBT-C3, a potential strain for decolorization of textile dyes.</title>
        <authorList>
            <person name="Sanchez-Reyes A."/>
            <person name="Breton-Deval L."/>
            <person name="Mangelson H."/>
            <person name="Sanchez-Flores A."/>
        </authorList>
    </citation>
    <scope>NUCLEOTIDE SEQUENCE [LARGE SCALE GENOMIC DNA]</scope>
    <source>
        <strain evidence="2">IBT-C3</strain>
    </source>
</reference>
<dbReference type="Gene3D" id="1.20.120.1630">
    <property type="match status" value="1"/>
</dbReference>
<proteinExistence type="predicted"/>
<dbReference type="Proteomes" id="UP000480266">
    <property type="component" value="Unassembled WGS sequence"/>
</dbReference>
<dbReference type="PROSITE" id="PS50244">
    <property type="entry name" value="S5A_REDUCTASE"/>
    <property type="match status" value="1"/>
</dbReference>
<feature type="transmembrane region" description="Helical" evidence="1">
    <location>
        <begin position="190"/>
        <end position="207"/>
    </location>
</feature>
<organism evidence="2 3">
    <name type="scientific">Candidatus Afipia apatlaquensis</name>
    <dbReference type="NCBI Taxonomy" id="2712852"/>
    <lineage>
        <taxon>Bacteria</taxon>
        <taxon>Pseudomonadati</taxon>
        <taxon>Pseudomonadota</taxon>
        <taxon>Alphaproteobacteria</taxon>
        <taxon>Hyphomicrobiales</taxon>
        <taxon>Nitrobacteraceae</taxon>
        <taxon>Afipia</taxon>
    </lineage>
</organism>
<comment type="caution">
    <text evidence="2">The sequence shown here is derived from an EMBL/GenBank/DDBJ whole genome shotgun (WGS) entry which is preliminary data.</text>
</comment>
<feature type="transmembrane region" description="Helical" evidence="1">
    <location>
        <begin position="143"/>
        <end position="159"/>
    </location>
</feature>
<feature type="transmembrane region" description="Helical" evidence="1">
    <location>
        <begin position="6"/>
        <end position="28"/>
    </location>
</feature>
<keyword evidence="1" id="KW-0472">Membrane</keyword>
<gene>
    <name evidence="2" type="ORF">G4V63_22695</name>
</gene>
<dbReference type="Pfam" id="PF06966">
    <property type="entry name" value="DUF1295"/>
    <property type="match status" value="1"/>
</dbReference>
<dbReference type="PANTHER" id="PTHR32251">
    <property type="entry name" value="3-OXO-5-ALPHA-STEROID 4-DEHYDROGENASE"/>
    <property type="match status" value="1"/>
</dbReference>
<name>A0A7C9VNQ5_9BRAD</name>
<protein>
    <submittedName>
        <fullName evidence="2">DUF1295 domain-containing protein</fullName>
    </submittedName>
</protein>
<evidence type="ECO:0000256" key="1">
    <source>
        <dbReference type="SAM" id="Phobius"/>
    </source>
</evidence>
<dbReference type="EMBL" id="JAAMRR010001151">
    <property type="protein sequence ID" value="NGX97912.1"/>
    <property type="molecule type" value="Genomic_DNA"/>
</dbReference>
<feature type="transmembrane region" description="Helical" evidence="1">
    <location>
        <begin position="213"/>
        <end position="234"/>
    </location>
</feature>
<dbReference type="GO" id="GO:0016020">
    <property type="term" value="C:membrane"/>
    <property type="evidence" value="ECO:0007669"/>
    <property type="project" value="TreeGrafter"/>
</dbReference>
<evidence type="ECO:0000313" key="2">
    <source>
        <dbReference type="EMBL" id="NGX97912.1"/>
    </source>
</evidence>
<dbReference type="AlphaFoldDB" id="A0A7C9VNQ5"/>
<sequence>MTGLDAAAAIGTLAVVLSLIMAGAWLVWRQSGNSGWIDMIWTFGLGALGCGSALLSQTGSERRLIVGSLIVLWSLRLGLHIAHRTTKIVDDPRYAMLAKDWGQDARRQMFWLLQKQALVSIPLAFSMLLAASNPAPGLRAQDIAAILIFAVAIGGEALADEQLRRFRAHPENRGSVCDTGLWRWSRHPNYFFEWLGWLAYPLFAIDFGGGFPWGFAALAGPICMYWLLVHVSGIPPLEEHMLRRHGSKFHDYQSKTSAFFPYPRHDARMP</sequence>
<accession>A0A7C9VNQ5</accession>
<keyword evidence="3" id="KW-1185">Reference proteome</keyword>
<dbReference type="PANTHER" id="PTHR32251:SF17">
    <property type="entry name" value="STEROID 5-ALPHA REDUCTASE C-TERMINAL DOMAIN-CONTAINING PROTEIN"/>
    <property type="match status" value="1"/>
</dbReference>
<keyword evidence="1" id="KW-1133">Transmembrane helix</keyword>
<keyword evidence="1" id="KW-0812">Transmembrane</keyword>
<feature type="transmembrane region" description="Helical" evidence="1">
    <location>
        <begin position="40"/>
        <end position="58"/>
    </location>
</feature>
<feature type="transmembrane region" description="Helical" evidence="1">
    <location>
        <begin position="109"/>
        <end position="131"/>
    </location>
</feature>